<dbReference type="GO" id="GO:0003735">
    <property type="term" value="F:structural constituent of ribosome"/>
    <property type="evidence" value="ECO:0007669"/>
    <property type="project" value="InterPro"/>
</dbReference>
<dbReference type="Gene3D" id="1.10.287.310">
    <property type="match status" value="1"/>
</dbReference>
<keyword evidence="2 5" id="KW-0689">Ribosomal protein</keyword>
<protein>
    <recommendedName>
        <fullName evidence="4 5">Large ribosomal subunit protein uL29</fullName>
    </recommendedName>
</protein>
<evidence type="ECO:0000256" key="3">
    <source>
        <dbReference type="ARBA" id="ARBA00023274"/>
    </source>
</evidence>
<dbReference type="GO" id="GO:1990904">
    <property type="term" value="C:ribonucleoprotein complex"/>
    <property type="evidence" value="ECO:0007669"/>
    <property type="project" value="UniProtKB-KW"/>
</dbReference>
<comment type="caution">
    <text evidence="6">The sequence shown here is derived from an EMBL/GenBank/DDBJ whole genome shotgun (WGS) entry which is preliminary data.</text>
</comment>
<evidence type="ECO:0000313" key="7">
    <source>
        <dbReference type="Proteomes" id="UP000321532"/>
    </source>
</evidence>
<dbReference type="Proteomes" id="UP000321532">
    <property type="component" value="Unassembled WGS sequence"/>
</dbReference>
<dbReference type="InterPro" id="IPR001854">
    <property type="entry name" value="Ribosomal_uL29"/>
</dbReference>
<accession>A0A512ARU6</accession>
<sequence length="67" mass="7778">MKYSEIQALSLEDLKERLQAETSSRQSLLFAHSISPLENPLRIKQNRKVIARLQTELRKRELEGASK</sequence>
<dbReference type="OrthoDB" id="5296761at2"/>
<evidence type="ECO:0000256" key="5">
    <source>
        <dbReference type="HAMAP-Rule" id="MF_00374"/>
    </source>
</evidence>
<gene>
    <name evidence="5 6" type="primary">rpmC</name>
    <name evidence="6" type="ORF">AAE02nite_00950</name>
</gene>
<dbReference type="Pfam" id="PF00831">
    <property type="entry name" value="Ribosomal_L29"/>
    <property type="match status" value="1"/>
</dbReference>
<reference evidence="6 7" key="1">
    <citation type="submission" date="2019-07" db="EMBL/GenBank/DDBJ databases">
        <title>Whole genome shotgun sequence of Adhaeribacter aerolatus NBRC 106133.</title>
        <authorList>
            <person name="Hosoyama A."/>
            <person name="Uohara A."/>
            <person name="Ohji S."/>
            <person name="Ichikawa N."/>
        </authorList>
    </citation>
    <scope>NUCLEOTIDE SEQUENCE [LARGE SCALE GENOMIC DNA]</scope>
    <source>
        <strain evidence="6 7">NBRC 106133</strain>
    </source>
</reference>
<dbReference type="AlphaFoldDB" id="A0A512ARU6"/>
<dbReference type="SUPFAM" id="SSF46561">
    <property type="entry name" value="Ribosomal protein L29 (L29p)"/>
    <property type="match status" value="1"/>
</dbReference>
<evidence type="ECO:0000256" key="4">
    <source>
        <dbReference type="ARBA" id="ARBA00035204"/>
    </source>
</evidence>
<keyword evidence="3 5" id="KW-0687">Ribonucleoprotein</keyword>
<name>A0A512ARU6_9BACT</name>
<evidence type="ECO:0000256" key="2">
    <source>
        <dbReference type="ARBA" id="ARBA00022980"/>
    </source>
</evidence>
<dbReference type="NCBIfam" id="TIGR00012">
    <property type="entry name" value="L29"/>
    <property type="match status" value="1"/>
</dbReference>
<dbReference type="InterPro" id="IPR036049">
    <property type="entry name" value="Ribosomal_uL29_sf"/>
</dbReference>
<organism evidence="6 7">
    <name type="scientific">Adhaeribacter aerolatus</name>
    <dbReference type="NCBI Taxonomy" id="670289"/>
    <lineage>
        <taxon>Bacteria</taxon>
        <taxon>Pseudomonadati</taxon>
        <taxon>Bacteroidota</taxon>
        <taxon>Cytophagia</taxon>
        <taxon>Cytophagales</taxon>
        <taxon>Hymenobacteraceae</taxon>
        <taxon>Adhaeribacter</taxon>
    </lineage>
</organism>
<comment type="similarity">
    <text evidence="1 5">Belongs to the universal ribosomal protein uL29 family.</text>
</comment>
<proteinExistence type="inferred from homology"/>
<evidence type="ECO:0000313" key="6">
    <source>
        <dbReference type="EMBL" id="GEO02431.1"/>
    </source>
</evidence>
<dbReference type="GO" id="GO:0006412">
    <property type="term" value="P:translation"/>
    <property type="evidence" value="ECO:0007669"/>
    <property type="project" value="UniProtKB-UniRule"/>
</dbReference>
<dbReference type="RefSeq" id="WP_146894476.1">
    <property type="nucleotide sequence ID" value="NZ_BJYS01000001.1"/>
</dbReference>
<dbReference type="HAMAP" id="MF_00374">
    <property type="entry name" value="Ribosomal_uL29"/>
    <property type="match status" value="1"/>
</dbReference>
<dbReference type="GO" id="GO:0005840">
    <property type="term" value="C:ribosome"/>
    <property type="evidence" value="ECO:0007669"/>
    <property type="project" value="UniProtKB-KW"/>
</dbReference>
<dbReference type="EMBL" id="BJYS01000001">
    <property type="protein sequence ID" value="GEO02431.1"/>
    <property type="molecule type" value="Genomic_DNA"/>
</dbReference>
<evidence type="ECO:0000256" key="1">
    <source>
        <dbReference type="ARBA" id="ARBA00009254"/>
    </source>
</evidence>
<keyword evidence="7" id="KW-1185">Reference proteome</keyword>